<dbReference type="Proteomes" id="UP000230233">
    <property type="component" value="Chromosome I"/>
</dbReference>
<feature type="compositionally biased region" description="Basic and acidic residues" evidence="1">
    <location>
        <begin position="25"/>
        <end position="37"/>
    </location>
</feature>
<dbReference type="AlphaFoldDB" id="A0A2G5VTZ3"/>
<dbReference type="EMBL" id="PDUG01000001">
    <property type="protein sequence ID" value="PIC55248.1"/>
    <property type="molecule type" value="Genomic_DNA"/>
</dbReference>
<keyword evidence="3" id="KW-1185">Reference proteome</keyword>
<feature type="compositionally biased region" description="Basic and acidic residues" evidence="1">
    <location>
        <begin position="1"/>
        <end position="16"/>
    </location>
</feature>
<evidence type="ECO:0000256" key="1">
    <source>
        <dbReference type="SAM" id="MobiDB-lite"/>
    </source>
</evidence>
<evidence type="ECO:0000313" key="3">
    <source>
        <dbReference type="Proteomes" id="UP000230233"/>
    </source>
</evidence>
<protein>
    <submittedName>
        <fullName evidence="2">Uncharacterized protein</fullName>
    </submittedName>
</protein>
<sequence>MKHFNDRKQKLSEFKSRKLGVGLRDNSEARNDSEFKKWSQKTTISRKEAPEKEEENQESTFASRNPPSSSPPPLGSLSKKAKTDRRRSFDAVPASTTTSEA</sequence>
<evidence type="ECO:0000313" key="2">
    <source>
        <dbReference type="EMBL" id="PIC55248.1"/>
    </source>
</evidence>
<proteinExistence type="predicted"/>
<organism evidence="2 3">
    <name type="scientific">Caenorhabditis nigoni</name>
    <dbReference type="NCBI Taxonomy" id="1611254"/>
    <lineage>
        <taxon>Eukaryota</taxon>
        <taxon>Metazoa</taxon>
        <taxon>Ecdysozoa</taxon>
        <taxon>Nematoda</taxon>
        <taxon>Chromadorea</taxon>
        <taxon>Rhabditida</taxon>
        <taxon>Rhabditina</taxon>
        <taxon>Rhabditomorpha</taxon>
        <taxon>Rhabditoidea</taxon>
        <taxon>Rhabditidae</taxon>
        <taxon>Peloderinae</taxon>
        <taxon>Caenorhabditis</taxon>
    </lineage>
</organism>
<accession>A0A2G5VTZ3</accession>
<name>A0A2G5VTZ3_9PELO</name>
<feature type="region of interest" description="Disordered" evidence="1">
    <location>
        <begin position="1"/>
        <end position="101"/>
    </location>
</feature>
<reference evidence="3" key="1">
    <citation type="submission" date="2017-10" db="EMBL/GenBank/DDBJ databases">
        <title>Rapid genome shrinkage in a self-fertile nematode reveals novel sperm competition proteins.</title>
        <authorList>
            <person name="Yin D."/>
            <person name="Schwarz E.M."/>
            <person name="Thomas C.G."/>
            <person name="Felde R.L."/>
            <person name="Korf I.F."/>
            <person name="Cutter A.D."/>
            <person name="Schartner C.M."/>
            <person name="Ralston E.J."/>
            <person name="Meyer B.J."/>
            <person name="Haag E.S."/>
        </authorList>
    </citation>
    <scope>NUCLEOTIDE SEQUENCE [LARGE SCALE GENOMIC DNA]</scope>
    <source>
        <strain evidence="3">JU1422</strain>
    </source>
</reference>
<gene>
    <name evidence="2" type="primary">Cnig_chr_I.g598</name>
    <name evidence="2" type="ORF">B9Z55_000598</name>
</gene>
<comment type="caution">
    <text evidence="2">The sequence shown here is derived from an EMBL/GenBank/DDBJ whole genome shotgun (WGS) entry which is preliminary data.</text>
</comment>